<dbReference type="Gene3D" id="3.40.190.290">
    <property type="match status" value="1"/>
</dbReference>
<evidence type="ECO:0000256" key="2">
    <source>
        <dbReference type="ARBA" id="ARBA00023015"/>
    </source>
</evidence>
<dbReference type="Proteomes" id="UP000823926">
    <property type="component" value="Unassembled WGS sequence"/>
</dbReference>
<dbReference type="PROSITE" id="PS50931">
    <property type="entry name" value="HTH_LYSR"/>
    <property type="match status" value="1"/>
</dbReference>
<organism evidence="6 7">
    <name type="scientific">Candidatus Rikenella faecigallinarum</name>
    <dbReference type="NCBI Taxonomy" id="2838745"/>
    <lineage>
        <taxon>Bacteria</taxon>
        <taxon>Pseudomonadati</taxon>
        <taxon>Bacteroidota</taxon>
        <taxon>Bacteroidia</taxon>
        <taxon>Bacteroidales</taxon>
        <taxon>Rikenellaceae</taxon>
        <taxon>Rikenella</taxon>
    </lineage>
</organism>
<accession>A0A9D1TYA5</accession>
<evidence type="ECO:0000256" key="3">
    <source>
        <dbReference type="ARBA" id="ARBA00023125"/>
    </source>
</evidence>
<dbReference type="GO" id="GO:0003700">
    <property type="term" value="F:DNA-binding transcription factor activity"/>
    <property type="evidence" value="ECO:0007669"/>
    <property type="project" value="InterPro"/>
</dbReference>
<evidence type="ECO:0000256" key="1">
    <source>
        <dbReference type="ARBA" id="ARBA00009437"/>
    </source>
</evidence>
<dbReference type="InterPro" id="IPR036390">
    <property type="entry name" value="WH_DNA-bd_sf"/>
</dbReference>
<name>A0A9D1TYA5_9BACT</name>
<dbReference type="Gene3D" id="1.10.10.10">
    <property type="entry name" value="Winged helix-like DNA-binding domain superfamily/Winged helix DNA-binding domain"/>
    <property type="match status" value="1"/>
</dbReference>
<gene>
    <name evidence="6" type="ORF">H9888_07755</name>
</gene>
<dbReference type="InterPro" id="IPR005119">
    <property type="entry name" value="LysR_subst-bd"/>
</dbReference>
<dbReference type="SUPFAM" id="SSF53850">
    <property type="entry name" value="Periplasmic binding protein-like II"/>
    <property type="match status" value="1"/>
</dbReference>
<comment type="caution">
    <text evidence="6">The sequence shown here is derived from an EMBL/GenBank/DDBJ whole genome shotgun (WGS) entry which is preliminary data.</text>
</comment>
<evidence type="ECO:0000313" key="6">
    <source>
        <dbReference type="EMBL" id="HIW11373.1"/>
    </source>
</evidence>
<comment type="similarity">
    <text evidence="1">Belongs to the LysR transcriptional regulatory family.</text>
</comment>
<keyword evidence="4" id="KW-0804">Transcription</keyword>
<evidence type="ECO:0000256" key="4">
    <source>
        <dbReference type="ARBA" id="ARBA00023163"/>
    </source>
</evidence>
<dbReference type="PANTHER" id="PTHR30126">
    <property type="entry name" value="HTH-TYPE TRANSCRIPTIONAL REGULATOR"/>
    <property type="match status" value="1"/>
</dbReference>
<protein>
    <submittedName>
        <fullName evidence="6">LysR family transcriptional regulator</fullName>
    </submittedName>
</protein>
<reference evidence="6" key="2">
    <citation type="submission" date="2021-04" db="EMBL/GenBank/DDBJ databases">
        <authorList>
            <person name="Gilroy R."/>
        </authorList>
    </citation>
    <scope>NUCLEOTIDE SEQUENCE</scope>
    <source>
        <strain evidence="6">ChiBcec15-1070</strain>
    </source>
</reference>
<reference evidence="6" key="1">
    <citation type="journal article" date="2021" name="PeerJ">
        <title>Extensive microbial diversity within the chicken gut microbiome revealed by metagenomics and culture.</title>
        <authorList>
            <person name="Gilroy R."/>
            <person name="Ravi A."/>
            <person name="Getino M."/>
            <person name="Pursley I."/>
            <person name="Horton D.L."/>
            <person name="Alikhan N.F."/>
            <person name="Baker D."/>
            <person name="Gharbi K."/>
            <person name="Hall N."/>
            <person name="Watson M."/>
            <person name="Adriaenssens E.M."/>
            <person name="Foster-Nyarko E."/>
            <person name="Jarju S."/>
            <person name="Secka A."/>
            <person name="Antonio M."/>
            <person name="Oren A."/>
            <person name="Chaudhuri R.R."/>
            <person name="La Ragione R."/>
            <person name="Hildebrand F."/>
            <person name="Pallen M.J."/>
        </authorList>
    </citation>
    <scope>NUCLEOTIDE SEQUENCE</scope>
    <source>
        <strain evidence="6">ChiBcec15-1070</strain>
    </source>
</reference>
<dbReference type="SUPFAM" id="SSF46785">
    <property type="entry name" value="Winged helix' DNA-binding domain"/>
    <property type="match status" value="1"/>
</dbReference>
<dbReference type="GO" id="GO:0000976">
    <property type="term" value="F:transcription cis-regulatory region binding"/>
    <property type="evidence" value="ECO:0007669"/>
    <property type="project" value="TreeGrafter"/>
</dbReference>
<dbReference type="Pfam" id="PF00126">
    <property type="entry name" value="HTH_1"/>
    <property type="match status" value="1"/>
</dbReference>
<keyword evidence="2" id="KW-0805">Transcription regulation</keyword>
<proteinExistence type="inferred from homology"/>
<dbReference type="EMBL" id="DXHL01000035">
    <property type="protein sequence ID" value="HIW11373.1"/>
    <property type="molecule type" value="Genomic_DNA"/>
</dbReference>
<dbReference type="PRINTS" id="PR00039">
    <property type="entry name" value="HTHLYSR"/>
</dbReference>
<evidence type="ECO:0000313" key="7">
    <source>
        <dbReference type="Proteomes" id="UP000823926"/>
    </source>
</evidence>
<dbReference type="Pfam" id="PF03466">
    <property type="entry name" value="LysR_substrate"/>
    <property type="match status" value="1"/>
</dbReference>
<dbReference type="FunFam" id="1.10.10.10:FF:000001">
    <property type="entry name" value="LysR family transcriptional regulator"/>
    <property type="match status" value="1"/>
</dbReference>
<dbReference type="AlphaFoldDB" id="A0A9D1TYA5"/>
<dbReference type="InterPro" id="IPR000847">
    <property type="entry name" value="LysR_HTH_N"/>
</dbReference>
<evidence type="ECO:0000259" key="5">
    <source>
        <dbReference type="PROSITE" id="PS50931"/>
    </source>
</evidence>
<feature type="domain" description="HTH lysR-type" evidence="5">
    <location>
        <begin position="1"/>
        <end position="57"/>
    </location>
</feature>
<sequence>MDFRLKTFVSVARHRSFTRAANELFITQPAVTRHIKELEAQVGTTLFDRRGGTVTLTKAGEALLFHAEKILDSYRRMQFEMNLLTGNFSGELRLGASSTIAQYVLPPCLARFTTRYPEIRTTLETGNSRQMTQALFSRSIDLALVEGETRHNGIHYEPWMRDELVLVTGSHSAYATRESITLSELTALPMVLRESGSGTLEVVERRLAEHHVKLSALNVILQMGSTEGIKSFLAEYDCVALLSVQSVTRELMSDTLTVIDIEEVSFEREFSFATLQGVPSAMADSFKQFAAATQPSPRKTARKA</sequence>
<dbReference type="InterPro" id="IPR036388">
    <property type="entry name" value="WH-like_DNA-bd_sf"/>
</dbReference>
<dbReference type="PANTHER" id="PTHR30126:SF39">
    <property type="entry name" value="HTH-TYPE TRANSCRIPTIONAL REGULATOR CYSL"/>
    <property type="match status" value="1"/>
</dbReference>
<keyword evidence="3" id="KW-0238">DNA-binding</keyword>